<feature type="transmembrane region" description="Helical" evidence="1">
    <location>
        <begin position="53"/>
        <end position="70"/>
    </location>
</feature>
<accession>A0A7W8DN66</accession>
<evidence type="ECO:0000313" key="3">
    <source>
        <dbReference type="Proteomes" id="UP000534294"/>
    </source>
</evidence>
<keyword evidence="1" id="KW-0812">Transmembrane</keyword>
<dbReference type="AlphaFoldDB" id="A0A7W8DN66"/>
<keyword evidence="3" id="KW-1185">Reference proteome</keyword>
<evidence type="ECO:0000256" key="1">
    <source>
        <dbReference type="SAM" id="Phobius"/>
    </source>
</evidence>
<feature type="transmembrane region" description="Helical" evidence="1">
    <location>
        <begin position="109"/>
        <end position="132"/>
    </location>
</feature>
<dbReference type="Proteomes" id="UP000534294">
    <property type="component" value="Unassembled WGS sequence"/>
</dbReference>
<reference evidence="2 3" key="1">
    <citation type="submission" date="2020-08" db="EMBL/GenBank/DDBJ databases">
        <title>Genomic Encyclopedia of Type Strains, Phase IV (KMG-IV): sequencing the most valuable type-strain genomes for metagenomic binning, comparative biology and taxonomic classification.</title>
        <authorList>
            <person name="Goeker M."/>
        </authorList>
    </citation>
    <scope>NUCLEOTIDE SEQUENCE [LARGE SCALE GENOMIC DNA]</scope>
    <source>
        <strain evidence="2 3">DSM 12251</strain>
    </source>
</reference>
<comment type="caution">
    <text evidence="2">The sequence shown here is derived from an EMBL/GenBank/DDBJ whole genome shotgun (WGS) entry which is preliminary data.</text>
</comment>
<protein>
    <submittedName>
        <fullName evidence="2">Magnesium-transporting ATPase (P-type)</fullName>
    </submittedName>
</protein>
<feature type="transmembrane region" description="Helical" evidence="1">
    <location>
        <begin position="77"/>
        <end position="103"/>
    </location>
</feature>
<name>A0A7W8DN66_9BACT</name>
<organism evidence="2 3">
    <name type="scientific">Prosthecobacter dejongeii</name>
    <dbReference type="NCBI Taxonomy" id="48465"/>
    <lineage>
        <taxon>Bacteria</taxon>
        <taxon>Pseudomonadati</taxon>
        <taxon>Verrucomicrobiota</taxon>
        <taxon>Verrucomicrobiia</taxon>
        <taxon>Verrucomicrobiales</taxon>
        <taxon>Verrucomicrobiaceae</taxon>
        <taxon>Prosthecobacter</taxon>
    </lineage>
</organism>
<dbReference type="EMBL" id="JACHIF010000001">
    <property type="protein sequence ID" value="MBB5036229.1"/>
    <property type="molecule type" value="Genomic_DNA"/>
</dbReference>
<proteinExistence type="predicted"/>
<gene>
    <name evidence="2" type="ORF">HNQ64_000463</name>
</gene>
<keyword evidence="1" id="KW-0472">Membrane</keyword>
<dbReference type="RefSeq" id="WP_184204794.1">
    <property type="nucleotide sequence ID" value="NZ_JACHIF010000001.1"/>
</dbReference>
<sequence>MPAPIQSTMKTIFEYLIVSVIAILMAWVGYWLMGKYDPKTIHWTNFEWEWRSVLWWIWSSVISIVTWVYLYRICRDLHWLVLPALGITSPIIGALLFVIPYFLFPFIFLWGYAPVIFPVGLVTGLIISIATLPFRPKGVLRGNVGPDLFS</sequence>
<feature type="transmembrane region" description="Helical" evidence="1">
    <location>
        <begin position="12"/>
        <end position="33"/>
    </location>
</feature>
<keyword evidence="1" id="KW-1133">Transmembrane helix</keyword>
<evidence type="ECO:0000313" key="2">
    <source>
        <dbReference type="EMBL" id="MBB5036229.1"/>
    </source>
</evidence>